<accession>A0A2S9PZH8</accession>
<dbReference type="PANTHER" id="PTHR33495:SF2">
    <property type="entry name" value="ANTI-SIGMA FACTOR ANTAGONIST TM_1081-RELATED"/>
    <property type="match status" value="1"/>
</dbReference>
<dbReference type="SUPFAM" id="SSF52091">
    <property type="entry name" value="SpoIIaa-like"/>
    <property type="match status" value="1"/>
</dbReference>
<dbReference type="PROSITE" id="PS50801">
    <property type="entry name" value="STAS"/>
    <property type="match status" value="1"/>
</dbReference>
<feature type="region of interest" description="Disordered" evidence="3">
    <location>
        <begin position="147"/>
        <end position="176"/>
    </location>
</feature>
<feature type="domain" description="STAS" evidence="4">
    <location>
        <begin position="38"/>
        <end position="149"/>
    </location>
</feature>
<dbReference type="Pfam" id="PF01740">
    <property type="entry name" value="STAS"/>
    <property type="match status" value="1"/>
</dbReference>
<evidence type="ECO:0000259" key="4">
    <source>
        <dbReference type="PROSITE" id="PS50801"/>
    </source>
</evidence>
<evidence type="ECO:0000256" key="2">
    <source>
        <dbReference type="RuleBase" id="RU003749"/>
    </source>
</evidence>
<gene>
    <name evidence="5" type="ORF">C6N75_07435</name>
</gene>
<feature type="region of interest" description="Disordered" evidence="3">
    <location>
        <begin position="1"/>
        <end position="32"/>
    </location>
</feature>
<protein>
    <recommendedName>
        <fullName evidence="2">Anti-sigma factor antagonist</fullName>
    </recommendedName>
</protein>
<dbReference type="AlphaFoldDB" id="A0A2S9PZH8"/>
<dbReference type="InterPro" id="IPR003658">
    <property type="entry name" value="Anti-sigma_ant"/>
</dbReference>
<comment type="caution">
    <text evidence="5">The sequence shown here is derived from an EMBL/GenBank/DDBJ whole genome shotgun (WGS) entry which is preliminary data.</text>
</comment>
<sequence length="176" mass="18944">MAALHGPTSPIPTPRSRSLPWDRSSFGESPTRRKPRVFSVQVSQRKHGVVVALRGELDFDSVVQLHEVSERELARDPRTGPLVIDCAALSFCDSTGISALVRLYQQMAVRQRPLRLAALPDTLARLLAVTGLDRVLTVYADVDAALPAGQGGGQGQEDRAGAGPDDPAPSKERQTT</sequence>
<name>A0A2S9PZH8_9ACTN</name>
<dbReference type="InterPro" id="IPR036513">
    <property type="entry name" value="STAS_dom_sf"/>
</dbReference>
<proteinExistence type="inferred from homology"/>
<evidence type="ECO:0000313" key="5">
    <source>
        <dbReference type="EMBL" id="PRH79829.1"/>
    </source>
</evidence>
<evidence type="ECO:0000313" key="6">
    <source>
        <dbReference type="Proteomes" id="UP000239322"/>
    </source>
</evidence>
<comment type="similarity">
    <text evidence="1 2">Belongs to the anti-sigma-factor antagonist family.</text>
</comment>
<dbReference type="GO" id="GO:0043856">
    <property type="term" value="F:anti-sigma factor antagonist activity"/>
    <property type="evidence" value="ECO:0007669"/>
    <property type="project" value="InterPro"/>
</dbReference>
<reference evidence="5 6" key="1">
    <citation type="submission" date="2018-03" db="EMBL/GenBank/DDBJ databases">
        <title>Novel Streptomyces sp. from soil.</title>
        <authorList>
            <person name="Tan G.Y.A."/>
            <person name="Lee Z.Y."/>
        </authorList>
    </citation>
    <scope>NUCLEOTIDE SEQUENCE [LARGE SCALE GENOMIC DNA]</scope>
    <source>
        <strain evidence="5 6">ST5x</strain>
    </source>
</reference>
<dbReference type="OrthoDB" id="4333062at2"/>
<organism evidence="5 6">
    <name type="scientific">Streptomyces solincola</name>
    <dbReference type="NCBI Taxonomy" id="2100817"/>
    <lineage>
        <taxon>Bacteria</taxon>
        <taxon>Bacillati</taxon>
        <taxon>Actinomycetota</taxon>
        <taxon>Actinomycetes</taxon>
        <taxon>Kitasatosporales</taxon>
        <taxon>Streptomycetaceae</taxon>
        <taxon>Streptomyces</taxon>
    </lineage>
</organism>
<dbReference type="NCBIfam" id="TIGR00377">
    <property type="entry name" value="ant_ant_sig"/>
    <property type="match status" value="1"/>
</dbReference>
<dbReference type="Proteomes" id="UP000239322">
    <property type="component" value="Unassembled WGS sequence"/>
</dbReference>
<dbReference type="EMBL" id="PVLV01000097">
    <property type="protein sequence ID" value="PRH79829.1"/>
    <property type="molecule type" value="Genomic_DNA"/>
</dbReference>
<dbReference type="PANTHER" id="PTHR33495">
    <property type="entry name" value="ANTI-SIGMA FACTOR ANTAGONIST TM_1081-RELATED-RELATED"/>
    <property type="match status" value="1"/>
</dbReference>
<dbReference type="InterPro" id="IPR002645">
    <property type="entry name" value="STAS_dom"/>
</dbReference>
<dbReference type="CDD" id="cd07043">
    <property type="entry name" value="STAS_anti-anti-sigma_factors"/>
    <property type="match status" value="1"/>
</dbReference>
<evidence type="ECO:0000256" key="3">
    <source>
        <dbReference type="SAM" id="MobiDB-lite"/>
    </source>
</evidence>
<keyword evidence="6" id="KW-1185">Reference proteome</keyword>
<evidence type="ECO:0000256" key="1">
    <source>
        <dbReference type="ARBA" id="ARBA00009013"/>
    </source>
</evidence>
<dbReference type="Gene3D" id="3.30.750.24">
    <property type="entry name" value="STAS domain"/>
    <property type="match status" value="1"/>
</dbReference>